<evidence type="ECO:0000313" key="4">
    <source>
        <dbReference type="Proteomes" id="UP000184041"/>
    </source>
</evidence>
<organism evidence="3 4">
    <name type="scientific">Fodinibius roseus</name>
    <dbReference type="NCBI Taxonomy" id="1194090"/>
    <lineage>
        <taxon>Bacteria</taxon>
        <taxon>Pseudomonadati</taxon>
        <taxon>Balneolota</taxon>
        <taxon>Balneolia</taxon>
        <taxon>Balneolales</taxon>
        <taxon>Balneolaceae</taxon>
        <taxon>Fodinibius</taxon>
    </lineage>
</organism>
<keyword evidence="3" id="KW-0808">Transferase</keyword>
<name>A0A1M4UR17_9BACT</name>
<protein>
    <submittedName>
        <fullName evidence="3">Protein kinase domain-containing protein</fullName>
    </submittedName>
</protein>
<accession>A0A1M4UR17</accession>
<evidence type="ECO:0000313" key="3">
    <source>
        <dbReference type="EMBL" id="SHE59166.1"/>
    </source>
</evidence>
<proteinExistence type="predicted"/>
<feature type="domain" description="Protein kinase" evidence="2">
    <location>
        <begin position="1"/>
        <end position="226"/>
    </location>
</feature>
<gene>
    <name evidence="3" type="ORF">SAMN05443144_102105</name>
</gene>
<feature type="region of interest" description="Disordered" evidence="1">
    <location>
        <begin position="204"/>
        <end position="226"/>
    </location>
</feature>
<dbReference type="RefSeq" id="WP_073059243.1">
    <property type="nucleotide sequence ID" value="NZ_FQUS01000002.1"/>
</dbReference>
<keyword evidence="3" id="KW-0418">Kinase</keyword>
<dbReference type="InterPro" id="IPR011009">
    <property type="entry name" value="Kinase-like_dom_sf"/>
</dbReference>
<keyword evidence="4" id="KW-1185">Reference proteome</keyword>
<evidence type="ECO:0000259" key="2">
    <source>
        <dbReference type="PROSITE" id="PS50011"/>
    </source>
</evidence>
<reference evidence="3 4" key="1">
    <citation type="submission" date="2016-11" db="EMBL/GenBank/DDBJ databases">
        <authorList>
            <person name="Jaros S."/>
            <person name="Januszkiewicz K."/>
            <person name="Wedrychowicz H."/>
        </authorList>
    </citation>
    <scope>NUCLEOTIDE SEQUENCE [LARGE SCALE GENOMIC DNA]</scope>
    <source>
        <strain evidence="3 4">DSM 21986</strain>
    </source>
</reference>
<dbReference type="Gene3D" id="1.10.510.10">
    <property type="entry name" value="Transferase(Phosphotransferase) domain 1"/>
    <property type="match status" value="1"/>
</dbReference>
<dbReference type="SUPFAM" id="SSF56112">
    <property type="entry name" value="Protein kinase-like (PK-like)"/>
    <property type="match status" value="1"/>
</dbReference>
<dbReference type="InterPro" id="IPR000719">
    <property type="entry name" value="Prot_kinase_dom"/>
</dbReference>
<dbReference type="GO" id="GO:0004672">
    <property type="term" value="F:protein kinase activity"/>
    <property type="evidence" value="ECO:0007669"/>
    <property type="project" value="InterPro"/>
</dbReference>
<dbReference type="EMBL" id="FQUS01000002">
    <property type="protein sequence ID" value="SHE59166.1"/>
    <property type="molecule type" value="Genomic_DNA"/>
</dbReference>
<dbReference type="AlphaFoldDB" id="A0A1M4UR17"/>
<sequence length="226" mass="26995">MRQKQQFGAWEVEEIIKQDRVFVVSHPDYEGEYVLKKAPDRGHIRLVSKHEDPEIRSIRLMRKEIRALRRVTDHPNIINMIDYNLEAEYPWHVTERIKPGIFNNHIFRDWPLERLEPDYIDSKINDLIKACGYLHSKGILLNADIEIYLDEDDNFVIGDFEFCKIWDNHHLDTSKDMLIMVHQLMTFKGFIEAARIQKRKELGRQREVEEAHRQAQPSAPRRLVKE</sequence>
<feature type="compositionally biased region" description="Basic and acidic residues" evidence="1">
    <location>
        <begin position="204"/>
        <end position="213"/>
    </location>
</feature>
<evidence type="ECO:0000256" key="1">
    <source>
        <dbReference type="SAM" id="MobiDB-lite"/>
    </source>
</evidence>
<dbReference type="Pfam" id="PF00069">
    <property type="entry name" value="Pkinase"/>
    <property type="match status" value="1"/>
</dbReference>
<dbReference type="PROSITE" id="PS50011">
    <property type="entry name" value="PROTEIN_KINASE_DOM"/>
    <property type="match status" value="1"/>
</dbReference>
<dbReference type="GO" id="GO:0005524">
    <property type="term" value="F:ATP binding"/>
    <property type="evidence" value="ECO:0007669"/>
    <property type="project" value="InterPro"/>
</dbReference>
<dbReference type="Proteomes" id="UP000184041">
    <property type="component" value="Unassembled WGS sequence"/>
</dbReference>